<dbReference type="Pfam" id="PF00072">
    <property type="entry name" value="Response_reg"/>
    <property type="match status" value="1"/>
</dbReference>
<dbReference type="InterPro" id="IPR001789">
    <property type="entry name" value="Sig_transdc_resp-reg_receiver"/>
</dbReference>
<dbReference type="PANTHER" id="PTHR44520:SF2">
    <property type="entry name" value="RESPONSE REGULATOR RCP1"/>
    <property type="match status" value="1"/>
</dbReference>
<protein>
    <submittedName>
        <fullName evidence="3">Response regulator</fullName>
    </submittedName>
</protein>
<dbReference type="SUPFAM" id="SSF52172">
    <property type="entry name" value="CheY-like"/>
    <property type="match status" value="1"/>
</dbReference>
<name>A0A0J1EL94_RHOIS</name>
<dbReference type="InterPro" id="IPR052893">
    <property type="entry name" value="TCS_response_regulator"/>
</dbReference>
<dbReference type="RefSeq" id="WP_053061077.1">
    <property type="nucleotide sequence ID" value="NZ_LECT01000015.1"/>
</dbReference>
<keyword evidence="4" id="KW-1185">Reference proteome</keyword>
<dbReference type="EMBL" id="LECT01000015">
    <property type="protein sequence ID" value="KLU06309.1"/>
    <property type="molecule type" value="Genomic_DNA"/>
</dbReference>
<organism evidence="3 4">
    <name type="scientific">Rhodopirellula islandica</name>
    <dbReference type="NCBI Taxonomy" id="595434"/>
    <lineage>
        <taxon>Bacteria</taxon>
        <taxon>Pseudomonadati</taxon>
        <taxon>Planctomycetota</taxon>
        <taxon>Planctomycetia</taxon>
        <taxon>Pirellulales</taxon>
        <taxon>Pirellulaceae</taxon>
        <taxon>Rhodopirellula</taxon>
    </lineage>
</organism>
<evidence type="ECO:0000256" key="1">
    <source>
        <dbReference type="PROSITE-ProRule" id="PRU00169"/>
    </source>
</evidence>
<dbReference type="Gene3D" id="3.40.50.2300">
    <property type="match status" value="1"/>
</dbReference>
<proteinExistence type="predicted"/>
<sequence length="143" mass="16222">MRILLIEDDEAFHYLCQMAFKRAGEAVDLTTAFDGLEALAILRDGETKPDVILVDINMPRMNGHEFLQEYSQTDPGNLPVVAMLTSSEDPRDRDPAMRYPFVKDYLVKPLTGDHIQHIKQIHEAVRASTVQVLGEGRLEERQS</sequence>
<dbReference type="Proteomes" id="UP000036367">
    <property type="component" value="Unassembled WGS sequence"/>
</dbReference>
<evidence type="ECO:0000313" key="3">
    <source>
        <dbReference type="EMBL" id="KLU06309.1"/>
    </source>
</evidence>
<evidence type="ECO:0000313" key="4">
    <source>
        <dbReference type="Proteomes" id="UP000036367"/>
    </source>
</evidence>
<dbReference type="OrthoDB" id="9786548at2"/>
<evidence type="ECO:0000259" key="2">
    <source>
        <dbReference type="PROSITE" id="PS50110"/>
    </source>
</evidence>
<dbReference type="SMART" id="SM00448">
    <property type="entry name" value="REC"/>
    <property type="match status" value="1"/>
</dbReference>
<dbReference type="STRING" id="595434.RISK_001520"/>
<comment type="caution">
    <text evidence="3">The sequence shown here is derived from an EMBL/GenBank/DDBJ whole genome shotgun (WGS) entry which is preliminary data.</text>
</comment>
<dbReference type="PANTHER" id="PTHR44520">
    <property type="entry name" value="RESPONSE REGULATOR RCP1-RELATED"/>
    <property type="match status" value="1"/>
</dbReference>
<reference evidence="3" key="1">
    <citation type="submission" date="2015-05" db="EMBL/GenBank/DDBJ databases">
        <title>Permanent draft genome of Rhodopirellula islandicus K833.</title>
        <authorList>
            <person name="Kizina J."/>
            <person name="Richter M."/>
            <person name="Glockner F.O."/>
            <person name="Harder J."/>
        </authorList>
    </citation>
    <scope>NUCLEOTIDE SEQUENCE [LARGE SCALE GENOMIC DNA]</scope>
    <source>
        <strain evidence="3">K833</strain>
    </source>
</reference>
<dbReference type="PROSITE" id="PS50110">
    <property type="entry name" value="RESPONSE_REGULATORY"/>
    <property type="match status" value="1"/>
</dbReference>
<dbReference type="AlphaFoldDB" id="A0A0J1EL94"/>
<gene>
    <name evidence="3" type="ORF">RISK_001520</name>
</gene>
<keyword evidence="1" id="KW-0597">Phosphoprotein</keyword>
<feature type="domain" description="Response regulatory" evidence="2">
    <location>
        <begin position="2"/>
        <end position="123"/>
    </location>
</feature>
<dbReference type="GO" id="GO:0000160">
    <property type="term" value="P:phosphorelay signal transduction system"/>
    <property type="evidence" value="ECO:0007669"/>
    <property type="project" value="InterPro"/>
</dbReference>
<dbReference type="PATRIC" id="fig|595434.4.peg.1455"/>
<dbReference type="InterPro" id="IPR011006">
    <property type="entry name" value="CheY-like_superfamily"/>
</dbReference>
<feature type="modified residue" description="4-aspartylphosphate" evidence="1">
    <location>
        <position position="55"/>
    </location>
</feature>
<accession>A0A0J1EL94</accession>